<evidence type="ECO:0000313" key="7">
    <source>
        <dbReference type="Proteomes" id="UP001162881"/>
    </source>
</evidence>
<keyword evidence="7" id="KW-1185">Reference proteome</keyword>
<organism evidence="6 7">
    <name type="scientific">Novosphingobium organovorum</name>
    <dbReference type="NCBI Taxonomy" id="2930092"/>
    <lineage>
        <taxon>Bacteria</taxon>
        <taxon>Pseudomonadati</taxon>
        <taxon>Pseudomonadota</taxon>
        <taxon>Alphaproteobacteria</taxon>
        <taxon>Sphingomonadales</taxon>
        <taxon>Sphingomonadaceae</taxon>
        <taxon>Novosphingobium</taxon>
    </lineage>
</organism>
<evidence type="ECO:0000256" key="2">
    <source>
        <dbReference type="ARBA" id="ARBA00023316"/>
    </source>
</evidence>
<dbReference type="InterPro" id="IPR036908">
    <property type="entry name" value="RlpA-like_sf"/>
</dbReference>
<dbReference type="CDD" id="cd22268">
    <property type="entry name" value="DPBB_RlpA-like"/>
    <property type="match status" value="1"/>
</dbReference>
<accession>A0ABT0BHQ0</accession>
<dbReference type="EMBL" id="JALHLF010000115">
    <property type="protein sequence ID" value="MCJ2184565.1"/>
    <property type="molecule type" value="Genomic_DNA"/>
</dbReference>
<dbReference type="EC" id="4.2.2.-" evidence="3"/>
<evidence type="ECO:0000256" key="1">
    <source>
        <dbReference type="ARBA" id="ARBA00023239"/>
    </source>
</evidence>
<reference evidence="6" key="1">
    <citation type="submission" date="2022-03" db="EMBL/GenBank/DDBJ databases">
        <title>Identification of a novel bacterium isolated from mangrove sediments.</title>
        <authorList>
            <person name="Pan X."/>
        </authorList>
    </citation>
    <scope>NUCLEOTIDE SEQUENCE</scope>
    <source>
        <strain evidence="6">B1949</strain>
    </source>
</reference>
<dbReference type="RefSeq" id="WP_244023526.1">
    <property type="nucleotide sequence ID" value="NZ_JALHLF010000115.1"/>
</dbReference>
<feature type="signal peptide" evidence="3">
    <location>
        <begin position="1"/>
        <end position="26"/>
    </location>
</feature>
<gene>
    <name evidence="3" type="primary">rlpA</name>
    <name evidence="6" type="ORF">MTR62_17985</name>
</gene>
<sequence length="178" mass="18397" precursor="true">MPYSPFGMFTALASALTLPLAGPVHADAAATVETVAPLAASASVVAAATPSETLLVSRPVVQALPAPRPEMGEDEQQFEPFDSGLASFYGNQFAGRRTASGAIFDPEGLTAAHRTLPFGTQVQVTNPSNGESVIVTITDRGPFHSNRVIDLSKAAAREIGIVGRGSGTVKLAVLSNEH</sequence>
<feature type="domain" description="RlpA-like protein double-psi beta-barrel" evidence="5">
    <location>
        <begin position="84"/>
        <end position="170"/>
    </location>
</feature>
<comment type="function">
    <text evidence="3">Lytic transglycosylase with a strong preference for naked glycan strands that lack stem peptides.</text>
</comment>
<evidence type="ECO:0000313" key="6">
    <source>
        <dbReference type="EMBL" id="MCJ2184565.1"/>
    </source>
</evidence>
<keyword evidence="2 3" id="KW-0961">Cell wall biogenesis/degradation</keyword>
<dbReference type="NCBIfam" id="TIGR00413">
    <property type="entry name" value="rlpA"/>
    <property type="match status" value="1"/>
</dbReference>
<evidence type="ECO:0000256" key="3">
    <source>
        <dbReference type="HAMAP-Rule" id="MF_02071"/>
    </source>
</evidence>
<keyword evidence="3" id="KW-0732">Signal</keyword>
<comment type="caution">
    <text evidence="6">The sequence shown here is derived from an EMBL/GenBank/DDBJ whole genome shotgun (WGS) entry which is preliminary data.</text>
</comment>
<dbReference type="Gene3D" id="2.40.40.10">
    <property type="entry name" value="RlpA-like domain"/>
    <property type="match status" value="1"/>
</dbReference>
<evidence type="ECO:0000256" key="4">
    <source>
        <dbReference type="RuleBase" id="RU003495"/>
    </source>
</evidence>
<dbReference type="Pfam" id="PF03330">
    <property type="entry name" value="DPBB_1"/>
    <property type="match status" value="1"/>
</dbReference>
<dbReference type="InterPro" id="IPR012997">
    <property type="entry name" value="RplA"/>
</dbReference>
<dbReference type="HAMAP" id="MF_02071">
    <property type="entry name" value="RlpA"/>
    <property type="match status" value="1"/>
</dbReference>
<dbReference type="SUPFAM" id="SSF50685">
    <property type="entry name" value="Barwin-like endoglucanases"/>
    <property type="match status" value="1"/>
</dbReference>
<proteinExistence type="inferred from homology"/>
<protein>
    <recommendedName>
        <fullName evidence="3">Endolytic peptidoglycan transglycosylase RlpA</fullName>
        <ecNumber evidence="3">4.2.2.-</ecNumber>
    </recommendedName>
</protein>
<keyword evidence="1 3" id="KW-0456">Lyase</keyword>
<evidence type="ECO:0000259" key="5">
    <source>
        <dbReference type="Pfam" id="PF03330"/>
    </source>
</evidence>
<name>A0ABT0BHQ0_9SPHN</name>
<comment type="similarity">
    <text evidence="3 4">Belongs to the RlpA family.</text>
</comment>
<dbReference type="PANTHER" id="PTHR34183:SF8">
    <property type="entry name" value="ENDOLYTIC PEPTIDOGLYCAN TRANSGLYCOSYLASE RLPA-RELATED"/>
    <property type="match status" value="1"/>
</dbReference>
<dbReference type="PANTHER" id="PTHR34183">
    <property type="entry name" value="ENDOLYTIC PEPTIDOGLYCAN TRANSGLYCOSYLASE RLPA"/>
    <property type="match status" value="1"/>
</dbReference>
<dbReference type="InterPro" id="IPR034718">
    <property type="entry name" value="RlpA"/>
</dbReference>
<feature type="chain" id="PRO_5044905822" description="Endolytic peptidoglycan transglycosylase RlpA" evidence="3">
    <location>
        <begin position="27"/>
        <end position="178"/>
    </location>
</feature>
<dbReference type="Proteomes" id="UP001162881">
    <property type="component" value="Unassembled WGS sequence"/>
</dbReference>
<dbReference type="InterPro" id="IPR009009">
    <property type="entry name" value="RlpA-like_DPBB"/>
</dbReference>